<evidence type="ECO:0000259" key="1">
    <source>
        <dbReference type="Pfam" id="PF24906"/>
    </source>
</evidence>
<dbReference type="InterPro" id="IPR056866">
    <property type="entry name" value="Znf_WRKY19"/>
</dbReference>
<dbReference type="AlphaFoldDB" id="A0A485L413"/>
<dbReference type="EMBL" id="CAADRA010005699">
    <property type="protein sequence ID" value="VFT92221.1"/>
    <property type="molecule type" value="Genomic_DNA"/>
</dbReference>
<reference evidence="3 4" key="1">
    <citation type="submission" date="2019-03" db="EMBL/GenBank/DDBJ databases">
        <authorList>
            <person name="Gaulin E."/>
            <person name="Dumas B."/>
        </authorList>
    </citation>
    <scope>NUCLEOTIDE SEQUENCE [LARGE SCALE GENOMIC DNA]</scope>
    <source>
        <strain evidence="3">CBS 568.67</strain>
    </source>
</reference>
<sequence length="165" mass="18072">MCIAIDCHNQVYARKLCTRHGGKRQCAVDGCVLHARIGDVCSRHGSCGQAKKRCIYADCTKLAIAKQLCVRHGGRRQCRVAGCGTHARTGGFCRRHANANDVLARRLPPTGQSTDHATSMELWGHADLLLDDDASWTESLDYLAQMDTSWMNVSCHGSAMSKVVE</sequence>
<dbReference type="PANTHER" id="PTHR31827">
    <property type="entry name" value="EMB|CAB89363.1"/>
    <property type="match status" value="1"/>
</dbReference>
<feature type="domain" description="WRKY19-like zinc finger" evidence="1">
    <location>
        <begin position="52"/>
        <end position="74"/>
    </location>
</feature>
<dbReference type="Proteomes" id="UP000332933">
    <property type="component" value="Unassembled WGS sequence"/>
</dbReference>
<accession>A0A485L413</accession>
<gene>
    <name evidence="3" type="primary">Aste57867_15419</name>
    <name evidence="2" type="ORF">As57867_015363</name>
    <name evidence="3" type="ORF">ASTE57867_15419</name>
</gene>
<dbReference type="Pfam" id="PF24906">
    <property type="entry name" value="Zf_WRKY19"/>
    <property type="match status" value="1"/>
</dbReference>
<dbReference type="EMBL" id="VJMH01005678">
    <property type="protein sequence ID" value="KAF0693634.1"/>
    <property type="molecule type" value="Genomic_DNA"/>
</dbReference>
<keyword evidence="4" id="KW-1185">Reference proteome</keyword>
<reference evidence="2" key="2">
    <citation type="submission" date="2019-06" db="EMBL/GenBank/DDBJ databases">
        <title>Genomics analysis of Aphanomyces spp. identifies a new class of oomycete effector associated with host adaptation.</title>
        <authorList>
            <person name="Gaulin E."/>
        </authorList>
    </citation>
    <scope>NUCLEOTIDE SEQUENCE</scope>
    <source>
        <strain evidence="2">CBS 578.67</strain>
    </source>
</reference>
<evidence type="ECO:0000313" key="3">
    <source>
        <dbReference type="EMBL" id="VFT92221.1"/>
    </source>
</evidence>
<evidence type="ECO:0000313" key="4">
    <source>
        <dbReference type="Proteomes" id="UP000332933"/>
    </source>
</evidence>
<dbReference type="PANTHER" id="PTHR31827:SF1">
    <property type="entry name" value="EMB|CAB89363.1"/>
    <property type="match status" value="1"/>
</dbReference>
<evidence type="ECO:0000313" key="2">
    <source>
        <dbReference type="EMBL" id="KAF0693634.1"/>
    </source>
</evidence>
<proteinExistence type="predicted"/>
<protein>
    <submittedName>
        <fullName evidence="3">Aste57867_15419 protein</fullName>
    </submittedName>
</protein>
<name>A0A485L413_9STRA</name>
<organism evidence="3 4">
    <name type="scientific">Aphanomyces stellatus</name>
    <dbReference type="NCBI Taxonomy" id="120398"/>
    <lineage>
        <taxon>Eukaryota</taxon>
        <taxon>Sar</taxon>
        <taxon>Stramenopiles</taxon>
        <taxon>Oomycota</taxon>
        <taxon>Saprolegniomycetes</taxon>
        <taxon>Saprolegniales</taxon>
        <taxon>Verrucalvaceae</taxon>
        <taxon>Aphanomyces</taxon>
    </lineage>
</organism>